<evidence type="ECO:0000313" key="8">
    <source>
        <dbReference type="Proteomes" id="UP000290189"/>
    </source>
</evidence>
<dbReference type="InterPro" id="IPR050248">
    <property type="entry name" value="Polysacc_deacetylase_ArnD"/>
</dbReference>
<protein>
    <recommendedName>
        <fullName evidence="4">NodB homology domain-containing protein</fullName>
    </recommendedName>
</protein>
<dbReference type="PANTHER" id="PTHR10587">
    <property type="entry name" value="GLYCOSYL TRANSFERASE-RELATED"/>
    <property type="match status" value="1"/>
</dbReference>
<evidence type="ECO:0000313" key="7">
    <source>
        <dbReference type="Proteomes" id="UP000039324"/>
    </source>
</evidence>
<gene>
    <name evidence="5" type="ORF">PBRA_002230</name>
    <name evidence="6" type="ORF">PLBR_LOCUS6038</name>
</gene>
<dbReference type="EMBL" id="CDSF01000122">
    <property type="protein sequence ID" value="CEP01965.1"/>
    <property type="molecule type" value="Genomic_DNA"/>
</dbReference>
<dbReference type="Gene3D" id="3.20.20.370">
    <property type="entry name" value="Glycoside hydrolase/deacetylase"/>
    <property type="match status" value="1"/>
</dbReference>
<dbReference type="GO" id="GO:0016020">
    <property type="term" value="C:membrane"/>
    <property type="evidence" value="ECO:0007669"/>
    <property type="project" value="TreeGrafter"/>
</dbReference>
<dbReference type="InterPro" id="IPR002509">
    <property type="entry name" value="NODB_dom"/>
</dbReference>
<keyword evidence="2" id="KW-0378">Hydrolase</keyword>
<dbReference type="GO" id="GO:0005975">
    <property type="term" value="P:carbohydrate metabolic process"/>
    <property type="evidence" value="ECO:0007669"/>
    <property type="project" value="InterPro"/>
</dbReference>
<feature type="chain" id="PRO_5033223986" description="NodB homology domain-containing protein" evidence="3">
    <location>
        <begin position="19"/>
        <end position="263"/>
    </location>
</feature>
<dbReference type="GO" id="GO:0004099">
    <property type="term" value="F:chitin deacetylase activity"/>
    <property type="evidence" value="ECO:0007669"/>
    <property type="project" value="UniProtKB-ARBA"/>
</dbReference>
<evidence type="ECO:0000256" key="3">
    <source>
        <dbReference type="SAM" id="SignalP"/>
    </source>
</evidence>
<evidence type="ECO:0000259" key="4">
    <source>
        <dbReference type="PROSITE" id="PS51677"/>
    </source>
</evidence>
<keyword evidence="7" id="KW-1185">Reference proteome</keyword>
<dbReference type="PANTHER" id="PTHR10587:SF133">
    <property type="entry name" value="CHITIN DEACETYLASE 1-RELATED"/>
    <property type="match status" value="1"/>
</dbReference>
<sequence length="263" mass="29620">MTWSVAVALFSLALAVSAVDGARGRRPRSVSQVQTTVNGLSTFNWCGKRNMVALTFDGGFSLETVDLLVDLKRLGIKATFFLSGPADEGDCDVLSMITRDGHDIEHHSWSHPYLTKVSLDQFDEEITKMEDHVYNVCGVRNRKMTLFRPPFGDFNRELTLRVNRQGYTAASWTFDTEDYNGGNVESVFKAAVEKFKRLPRGSSAVILHHDFTYSEQGIKGIVDMYKSFFRGYQFVTARECYEACLADGDCQAPIDNWPGVFDY</sequence>
<dbReference type="Pfam" id="PF01522">
    <property type="entry name" value="Polysacc_deac_1"/>
    <property type="match status" value="1"/>
</dbReference>
<dbReference type="PROSITE" id="PS51677">
    <property type="entry name" value="NODB"/>
    <property type="match status" value="1"/>
</dbReference>
<dbReference type="EMBL" id="OVEO01000010">
    <property type="protein sequence ID" value="SPQ98823.1"/>
    <property type="molecule type" value="Genomic_DNA"/>
</dbReference>
<dbReference type="SUPFAM" id="SSF88713">
    <property type="entry name" value="Glycoside hydrolase/deacetylase"/>
    <property type="match status" value="1"/>
</dbReference>
<keyword evidence="1" id="KW-0479">Metal-binding</keyword>
<dbReference type="Proteomes" id="UP000039324">
    <property type="component" value="Unassembled WGS sequence"/>
</dbReference>
<proteinExistence type="predicted"/>
<evidence type="ECO:0000256" key="1">
    <source>
        <dbReference type="ARBA" id="ARBA00022723"/>
    </source>
</evidence>
<reference evidence="5 7" key="1">
    <citation type="submission" date="2015-02" db="EMBL/GenBank/DDBJ databases">
        <authorList>
            <person name="Chooi Y.-H."/>
        </authorList>
    </citation>
    <scope>NUCLEOTIDE SEQUENCE [LARGE SCALE GENOMIC DNA]</scope>
    <source>
        <strain evidence="5">E3</strain>
    </source>
</reference>
<organism evidence="5 7">
    <name type="scientific">Plasmodiophora brassicae</name>
    <name type="common">Clubroot disease agent</name>
    <dbReference type="NCBI Taxonomy" id="37360"/>
    <lineage>
        <taxon>Eukaryota</taxon>
        <taxon>Sar</taxon>
        <taxon>Rhizaria</taxon>
        <taxon>Endomyxa</taxon>
        <taxon>Phytomyxea</taxon>
        <taxon>Plasmodiophorida</taxon>
        <taxon>Plasmodiophoridae</taxon>
        <taxon>Plasmodiophora</taxon>
    </lineage>
</organism>
<dbReference type="GO" id="GO:0046872">
    <property type="term" value="F:metal ion binding"/>
    <property type="evidence" value="ECO:0007669"/>
    <property type="project" value="UniProtKB-KW"/>
</dbReference>
<evidence type="ECO:0000313" key="6">
    <source>
        <dbReference type="EMBL" id="SPQ98823.1"/>
    </source>
</evidence>
<dbReference type="CDD" id="cd10951">
    <property type="entry name" value="CE4_ClCDA_like"/>
    <property type="match status" value="1"/>
</dbReference>
<dbReference type="Proteomes" id="UP000290189">
    <property type="component" value="Unassembled WGS sequence"/>
</dbReference>
<dbReference type="InterPro" id="IPR011330">
    <property type="entry name" value="Glyco_hydro/deAcase_b/a-brl"/>
</dbReference>
<name>A0A0G4J313_PLABS</name>
<evidence type="ECO:0000256" key="2">
    <source>
        <dbReference type="ARBA" id="ARBA00022801"/>
    </source>
</evidence>
<accession>A0A0G4J313</accession>
<geneLocation type="mitochondrion" evidence="6"/>
<feature type="domain" description="NodB homology" evidence="4">
    <location>
        <begin position="50"/>
        <end position="235"/>
    </location>
</feature>
<keyword evidence="6" id="KW-0496">Mitochondrion</keyword>
<reference evidence="6 8" key="2">
    <citation type="submission" date="2018-03" db="EMBL/GenBank/DDBJ databases">
        <authorList>
            <person name="Fogelqvist J."/>
        </authorList>
    </citation>
    <scope>NUCLEOTIDE SEQUENCE [LARGE SCALE GENOMIC DNA]</scope>
</reference>
<feature type="signal peptide" evidence="3">
    <location>
        <begin position="1"/>
        <end position="18"/>
    </location>
</feature>
<evidence type="ECO:0000313" key="5">
    <source>
        <dbReference type="EMBL" id="CEP01965.1"/>
    </source>
</evidence>
<keyword evidence="3" id="KW-0732">Signal</keyword>
<dbReference type="OrthoDB" id="407355at2759"/>
<dbReference type="AlphaFoldDB" id="A0A0G4J313"/>
<dbReference type="STRING" id="37360.A0A0G4J313"/>